<evidence type="ECO:0000313" key="4">
    <source>
        <dbReference type="EMBL" id="OWY28754.1"/>
    </source>
</evidence>
<dbReference type="Gene3D" id="3.30.300.30">
    <property type="match status" value="1"/>
</dbReference>
<dbReference type="PANTHER" id="PTHR43201:SF8">
    <property type="entry name" value="ACYL-COA SYNTHETASE FAMILY MEMBER 3"/>
    <property type="match status" value="1"/>
</dbReference>
<dbReference type="SUPFAM" id="SSF54637">
    <property type="entry name" value="Thioesterase/thiol ester dehydrase-isomerase"/>
    <property type="match status" value="1"/>
</dbReference>
<dbReference type="InterPro" id="IPR000873">
    <property type="entry name" value="AMP-dep_synth/lig_dom"/>
</dbReference>
<comment type="caution">
    <text evidence="4">The sequence shown here is derived from an EMBL/GenBank/DDBJ whole genome shotgun (WGS) entry which is preliminary data.</text>
</comment>
<protein>
    <submittedName>
        <fullName evidence="4">AMP-binding protein</fullName>
    </submittedName>
</protein>
<feature type="domain" description="ApeI dehydratase-like" evidence="3">
    <location>
        <begin position="491"/>
        <end position="587"/>
    </location>
</feature>
<dbReference type="InterPro" id="IPR045851">
    <property type="entry name" value="AMP-bd_C_sf"/>
</dbReference>
<dbReference type="Pfam" id="PF22818">
    <property type="entry name" value="ApeI-like"/>
    <property type="match status" value="1"/>
</dbReference>
<dbReference type="Proteomes" id="UP000197596">
    <property type="component" value="Unassembled WGS sequence"/>
</dbReference>
<dbReference type="Gene3D" id="3.10.129.10">
    <property type="entry name" value="Hotdog Thioesterase"/>
    <property type="match status" value="1"/>
</dbReference>
<dbReference type="InterPro" id="IPR029069">
    <property type="entry name" value="HotDog_dom_sf"/>
</dbReference>
<sequence>MREVRGAAAPDLLLLPFQDFPPDHVTGWRDGAPYANAQFRADILGWRRRLAAAAGTRFALFDTDTLRFAAALFGAWLAGKTVYLPSDALPDTCRALQAEVDGFIGDFEPQWRPLGAGENPLPAAGDDGSDDGAAWPPLSAAFTGLVVYTSGSTGRAQAIPKTLSQMASEVATLEALFGPTLGRAEIVATVSHQHIYGLLFKVLWPIAAGRAVHAQSAFFPEDLKRIVPPRPWALLSSPAHLKRFPEQPTRPDAAQLRAVFSSGGPLPAEASRQTWQLFGHRPLEIYGSSETGGIAWRQPHHEPGLRSESWQTMPAVHVRTDAEGALEVRSPHLPDDAWFTMADRAEMNEDGFILRGRADRIVKLEEKRISLDQIERLLAAGPLVAEARVLVHEGKRGRAFIAAFAVPTAAGHALLARHGKPALNAALRALLAGAVEGIALPRLWRYLDAMPVNAQGKITVAALAALLEPPSPPSPSPQRPTMPEVTELLHTGEEARLSLRVPENLLYFEGHFPGAPILPGVVQTDWALALGRRCFALPPRFLGVAALKFQRVITPGATVTLELQYDAAKAALSFRLHSGSGQHASGRFLLGPQ</sequence>
<dbReference type="SUPFAM" id="SSF56801">
    <property type="entry name" value="Acetyl-CoA synthetase-like"/>
    <property type="match status" value="1"/>
</dbReference>
<organism evidence="4 5">
    <name type="scientific">Herbaspirillum robiniae</name>
    <dbReference type="NCBI Taxonomy" id="2014887"/>
    <lineage>
        <taxon>Bacteria</taxon>
        <taxon>Pseudomonadati</taxon>
        <taxon>Pseudomonadota</taxon>
        <taxon>Betaproteobacteria</taxon>
        <taxon>Burkholderiales</taxon>
        <taxon>Oxalobacteraceae</taxon>
        <taxon>Herbaspirillum</taxon>
    </lineage>
</organism>
<dbReference type="RefSeq" id="WP_088751250.1">
    <property type="nucleotide sequence ID" value="NZ_NJGU01000006.1"/>
</dbReference>
<name>A0A246WQV8_9BURK</name>
<dbReference type="EMBL" id="NJGU01000006">
    <property type="protein sequence ID" value="OWY28754.1"/>
    <property type="molecule type" value="Genomic_DNA"/>
</dbReference>
<dbReference type="Gene3D" id="3.40.50.12780">
    <property type="entry name" value="N-terminal domain of ligase-like"/>
    <property type="match status" value="1"/>
</dbReference>
<dbReference type="GO" id="GO:0031956">
    <property type="term" value="F:medium-chain fatty acid-CoA ligase activity"/>
    <property type="evidence" value="ECO:0007669"/>
    <property type="project" value="TreeGrafter"/>
</dbReference>
<evidence type="ECO:0000259" key="2">
    <source>
        <dbReference type="Pfam" id="PF00501"/>
    </source>
</evidence>
<evidence type="ECO:0000256" key="1">
    <source>
        <dbReference type="ARBA" id="ARBA00006432"/>
    </source>
</evidence>
<dbReference type="GO" id="GO:0006631">
    <property type="term" value="P:fatty acid metabolic process"/>
    <property type="evidence" value="ECO:0007669"/>
    <property type="project" value="TreeGrafter"/>
</dbReference>
<dbReference type="InterPro" id="IPR042099">
    <property type="entry name" value="ANL_N_sf"/>
</dbReference>
<dbReference type="PANTHER" id="PTHR43201">
    <property type="entry name" value="ACYL-COA SYNTHETASE"/>
    <property type="match status" value="1"/>
</dbReference>
<dbReference type="InterPro" id="IPR054545">
    <property type="entry name" value="ApeI-like"/>
</dbReference>
<comment type="similarity">
    <text evidence="1">Belongs to the ATP-dependent AMP-binding enzyme family.</text>
</comment>
<evidence type="ECO:0000259" key="3">
    <source>
        <dbReference type="Pfam" id="PF22818"/>
    </source>
</evidence>
<proteinExistence type="inferred from homology"/>
<feature type="domain" description="AMP-dependent synthetase/ligase" evidence="2">
    <location>
        <begin position="145"/>
        <end position="301"/>
    </location>
</feature>
<dbReference type="AlphaFoldDB" id="A0A246WQV8"/>
<dbReference type="Pfam" id="PF00501">
    <property type="entry name" value="AMP-binding"/>
    <property type="match status" value="1"/>
</dbReference>
<reference evidence="4 5" key="1">
    <citation type="submission" date="2017-06" db="EMBL/GenBank/DDBJ databases">
        <title>Herbaspirillum phytohormonus sp. nov., isolated from the root nodule of Robinia pseudoacacia in lead-zinc mine.</title>
        <authorList>
            <person name="Fan M."/>
            <person name="Lin Y."/>
        </authorList>
    </citation>
    <scope>NUCLEOTIDE SEQUENCE [LARGE SCALE GENOMIC DNA]</scope>
    <source>
        <strain evidence="4 5">HZ10</strain>
    </source>
</reference>
<evidence type="ECO:0000313" key="5">
    <source>
        <dbReference type="Proteomes" id="UP000197596"/>
    </source>
</evidence>
<accession>A0A246WQV8</accession>
<gene>
    <name evidence="4" type="ORF">CEJ42_12290</name>
</gene>